<dbReference type="EMBL" id="PUIO01000094">
    <property type="protein sequence ID" value="PQP14017.1"/>
    <property type="molecule type" value="Genomic_DNA"/>
</dbReference>
<accession>A0A2S8IGW4</accession>
<dbReference type="Proteomes" id="UP000239290">
    <property type="component" value="Unassembled WGS sequence"/>
</dbReference>
<reference evidence="2" key="1">
    <citation type="submission" date="2018-02" db="EMBL/GenBank/DDBJ databases">
        <title>Draft genome sequencing of Rhodococcus opacus KU647198.</title>
        <authorList>
            <person name="Zheng B.-X."/>
        </authorList>
    </citation>
    <scope>NUCLEOTIDE SEQUENCE [LARGE SCALE GENOMIC DNA]</scope>
    <source>
        <strain evidence="2">04-OD7</strain>
    </source>
</reference>
<dbReference type="Pfam" id="PF14022">
    <property type="entry name" value="DUF4238"/>
    <property type="match status" value="1"/>
</dbReference>
<name>A0A2S8IGW4_RHOOP</name>
<organism evidence="1 2">
    <name type="scientific">Rhodococcus opacus</name>
    <name type="common">Nocardia opaca</name>
    <dbReference type="NCBI Taxonomy" id="37919"/>
    <lineage>
        <taxon>Bacteria</taxon>
        <taxon>Bacillati</taxon>
        <taxon>Actinomycetota</taxon>
        <taxon>Actinomycetes</taxon>
        <taxon>Mycobacteriales</taxon>
        <taxon>Nocardiaceae</taxon>
        <taxon>Rhodococcus</taxon>
    </lineage>
</organism>
<comment type="caution">
    <text evidence="1">The sequence shown here is derived from an EMBL/GenBank/DDBJ whole genome shotgun (WGS) entry which is preliminary data.</text>
</comment>
<dbReference type="InterPro" id="IPR025332">
    <property type="entry name" value="DUF4238"/>
</dbReference>
<sequence length="348" mass="40129">MGRRTTMSAKHHLVPQFYLRNFANRRNQVVLVDRDDPSRAFRRSVRNACAEVGFYRIEVDDLDREEDRATHDPELVENLLNGFETSAAPAIYKLVNGYRDFCSQHDWYHLINYIALQTVRGVRWREDVNASASHELRMHLAESLSNDEIRGWLVEEGRPARNKDIAGFRRDLLSERGPRVEAPQAVLIQEGLRMALSDIAERLADRMHWEFIEPKRVPMLTADEPVCWWAPGDGPVGFGNAKVVWLPLSRGLILQLRDADETNETLGLPTQQSDDGPDELASIVNREVAAQAERWILHHPDDEPLHQVDIPPRTVWRTEVIDVRQEGNVVRERYVHRRLPPRRSGRVG</sequence>
<evidence type="ECO:0008006" key="3">
    <source>
        <dbReference type="Google" id="ProtNLM"/>
    </source>
</evidence>
<protein>
    <recommendedName>
        <fullName evidence="3">DUF4238 domain-containing protein</fullName>
    </recommendedName>
</protein>
<gene>
    <name evidence="1" type="ORF">C5613_41530</name>
</gene>
<proteinExistence type="predicted"/>
<dbReference type="AlphaFoldDB" id="A0A2S8IGW4"/>
<evidence type="ECO:0000313" key="1">
    <source>
        <dbReference type="EMBL" id="PQP14017.1"/>
    </source>
</evidence>
<evidence type="ECO:0000313" key="2">
    <source>
        <dbReference type="Proteomes" id="UP000239290"/>
    </source>
</evidence>